<evidence type="ECO:0000256" key="1">
    <source>
        <dbReference type="SAM" id="Phobius"/>
    </source>
</evidence>
<keyword evidence="1" id="KW-0472">Membrane</keyword>
<proteinExistence type="predicted"/>
<reference evidence="2" key="1">
    <citation type="submission" date="2020-05" db="EMBL/GenBank/DDBJ databases">
        <authorList>
            <person name="Chiriac C."/>
            <person name="Salcher M."/>
            <person name="Ghai R."/>
            <person name="Kavagutti S V."/>
        </authorList>
    </citation>
    <scope>NUCLEOTIDE SEQUENCE</scope>
</reference>
<feature type="transmembrane region" description="Helical" evidence="1">
    <location>
        <begin position="47"/>
        <end position="68"/>
    </location>
</feature>
<sequence length="73" mass="7729">MPALTPLATVITPELSFIAIPESEVEKLNFKVPVPPEGVMEDPVNEYPLVVAMLLGAVNVIPVATLTVTTSTL</sequence>
<evidence type="ECO:0000313" key="3">
    <source>
        <dbReference type="EMBL" id="CAB5016019.1"/>
    </source>
</evidence>
<accession>A0A6J7KSE5</accession>
<dbReference type="EMBL" id="CAFBNS010000036">
    <property type="protein sequence ID" value="CAB4957342.1"/>
    <property type="molecule type" value="Genomic_DNA"/>
</dbReference>
<keyword evidence="1" id="KW-0812">Transmembrane</keyword>
<dbReference type="EMBL" id="CAFBPI010000040">
    <property type="protein sequence ID" value="CAB5016019.1"/>
    <property type="molecule type" value="Genomic_DNA"/>
</dbReference>
<organism evidence="2">
    <name type="scientific">freshwater metagenome</name>
    <dbReference type="NCBI Taxonomy" id="449393"/>
    <lineage>
        <taxon>unclassified sequences</taxon>
        <taxon>metagenomes</taxon>
        <taxon>ecological metagenomes</taxon>
    </lineage>
</organism>
<keyword evidence="1" id="KW-1133">Transmembrane helix</keyword>
<protein>
    <submittedName>
        <fullName evidence="2">Unannotated protein</fullName>
    </submittedName>
</protein>
<evidence type="ECO:0000313" key="2">
    <source>
        <dbReference type="EMBL" id="CAB4957342.1"/>
    </source>
</evidence>
<name>A0A6J7KSE5_9ZZZZ</name>
<gene>
    <name evidence="2" type="ORF">UFOPK3874_00316</name>
    <name evidence="3" type="ORF">UFOPK4095_00741</name>
</gene>
<dbReference type="AlphaFoldDB" id="A0A6J7KSE5"/>